<keyword evidence="9" id="KW-1185">Reference proteome</keyword>
<accession>A0AAN6SF59</accession>
<dbReference type="PANTHER" id="PTHR48022:SF29">
    <property type="entry name" value="SUGAR TRANSPORTER, PUTATIVE (AFU_ORTHOLOGUE AFUA_6G14500)-RELATED"/>
    <property type="match status" value="1"/>
</dbReference>
<dbReference type="InterPro" id="IPR050360">
    <property type="entry name" value="MFS_Sugar_Transporters"/>
</dbReference>
<evidence type="ECO:0000256" key="5">
    <source>
        <dbReference type="ARBA" id="ARBA00023136"/>
    </source>
</evidence>
<dbReference type="PANTHER" id="PTHR48022">
    <property type="entry name" value="PLASTIDIC GLUCOSE TRANSPORTER 4"/>
    <property type="match status" value="1"/>
</dbReference>
<reference evidence="8" key="1">
    <citation type="journal article" date="2023" name="Mol. Phylogenet. Evol.">
        <title>Genome-scale phylogeny and comparative genomics of the fungal order Sordariales.</title>
        <authorList>
            <person name="Hensen N."/>
            <person name="Bonometti L."/>
            <person name="Westerberg I."/>
            <person name="Brannstrom I.O."/>
            <person name="Guillou S."/>
            <person name="Cros-Aarteil S."/>
            <person name="Calhoun S."/>
            <person name="Haridas S."/>
            <person name="Kuo A."/>
            <person name="Mondo S."/>
            <person name="Pangilinan J."/>
            <person name="Riley R."/>
            <person name="LaButti K."/>
            <person name="Andreopoulos B."/>
            <person name="Lipzen A."/>
            <person name="Chen C."/>
            <person name="Yan M."/>
            <person name="Daum C."/>
            <person name="Ng V."/>
            <person name="Clum A."/>
            <person name="Steindorff A."/>
            <person name="Ohm R.A."/>
            <person name="Martin F."/>
            <person name="Silar P."/>
            <person name="Natvig D.O."/>
            <person name="Lalanne C."/>
            <person name="Gautier V."/>
            <person name="Ament-Velasquez S.L."/>
            <person name="Kruys A."/>
            <person name="Hutchinson M.I."/>
            <person name="Powell A.J."/>
            <person name="Barry K."/>
            <person name="Miller A.N."/>
            <person name="Grigoriev I.V."/>
            <person name="Debuchy R."/>
            <person name="Gladieux P."/>
            <person name="Hiltunen Thoren M."/>
            <person name="Johannesson H."/>
        </authorList>
    </citation>
    <scope>NUCLEOTIDE SEQUENCE</scope>
    <source>
        <strain evidence="8">CBS 626.80</strain>
    </source>
</reference>
<feature type="domain" description="Major facilitator superfamily (MFS) profile" evidence="7">
    <location>
        <begin position="1"/>
        <end position="254"/>
    </location>
</feature>
<feature type="transmembrane region" description="Helical" evidence="6">
    <location>
        <begin position="109"/>
        <end position="135"/>
    </location>
</feature>
<dbReference type="InterPro" id="IPR036259">
    <property type="entry name" value="MFS_trans_sf"/>
</dbReference>
<evidence type="ECO:0000313" key="8">
    <source>
        <dbReference type="EMBL" id="KAK3950736.1"/>
    </source>
</evidence>
<reference evidence="8" key="2">
    <citation type="submission" date="2023-06" db="EMBL/GenBank/DDBJ databases">
        <authorList>
            <consortium name="Lawrence Berkeley National Laboratory"/>
            <person name="Mondo S.J."/>
            <person name="Hensen N."/>
            <person name="Bonometti L."/>
            <person name="Westerberg I."/>
            <person name="Brannstrom I.O."/>
            <person name="Guillou S."/>
            <person name="Cros-Aarteil S."/>
            <person name="Calhoun S."/>
            <person name="Haridas S."/>
            <person name="Kuo A."/>
            <person name="Pangilinan J."/>
            <person name="Riley R."/>
            <person name="Labutti K."/>
            <person name="Andreopoulos B."/>
            <person name="Lipzen A."/>
            <person name="Chen C."/>
            <person name="Yanf M."/>
            <person name="Daum C."/>
            <person name="Ng V."/>
            <person name="Clum A."/>
            <person name="Steindorff A."/>
            <person name="Ohm R."/>
            <person name="Martin F."/>
            <person name="Silar P."/>
            <person name="Natvig D."/>
            <person name="Lalanne C."/>
            <person name="Gautier V."/>
            <person name="Ament-Velasquez S.L."/>
            <person name="Kruys A."/>
            <person name="Hutchinson M.I."/>
            <person name="Powell A.J."/>
            <person name="Barry K."/>
            <person name="Miller A.N."/>
            <person name="Grigoriev I.V."/>
            <person name="Debuchy R."/>
            <person name="Gladieux P."/>
            <person name="Thoren M.H."/>
            <person name="Johannesson H."/>
        </authorList>
    </citation>
    <scope>NUCLEOTIDE SEQUENCE</scope>
    <source>
        <strain evidence="8">CBS 626.80</strain>
    </source>
</reference>
<keyword evidence="4 6" id="KW-1133">Transmembrane helix</keyword>
<dbReference type="GO" id="GO:0005351">
    <property type="term" value="F:carbohydrate:proton symporter activity"/>
    <property type="evidence" value="ECO:0007669"/>
    <property type="project" value="TreeGrafter"/>
</dbReference>
<gene>
    <name evidence="8" type="ORF">QBC32DRAFT_315607</name>
</gene>
<comment type="similarity">
    <text evidence="2">Belongs to the major facilitator superfamily. Sugar transporter (TC 2.A.1.1) family.</text>
</comment>
<dbReference type="Proteomes" id="UP001303222">
    <property type="component" value="Unassembled WGS sequence"/>
</dbReference>
<dbReference type="Gene3D" id="1.20.1250.20">
    <property type="entry name" value="MFS general substrate transporter like domains"/>
    <property type="match status" value="1"/>
</dbReference>
<keyword evidence="5 6" id="KW-0472">Membrane</keyword>
<evidence type="ECO:0000256" key="4">
    <source>
        <dbReference type="ARBA" id="ARBA00022989"/>
    </source>
</evidence>
<dbReference type="InterPro" id="IPR005828">
    <property type="entry name" value="MFS_sugar_transport-like"/>
</dbReference>
<dbReference type="AlphaFoldDB" id="A0AAN6SF59"/>
<protein>
    <recommendedName>
        <fullName evidence="7">Major facilitator superfamily (MFS) profile domain-containing protein</fullName>
    </recommendedName>
</protein>
<sequence length="254" mass="28316">MVGGGPQSDNIIHRMAMDDPIPWWKKPHLRNMSLLLFPCVIGIEMTSGFDSQIINSAQLLPAWKESAFSLLPFIPLINDTLGRRWCIMFGSWVMIIGTFIQGSSKNAPIYIIARAIVGFGLPYAIVAGSCLIGELAYPKERPILTSLFNACYFIGAIVTAGCTFGTQTIKNDWSWRIPSLLQMAPSLLQVAFIFFLPESPRFLMSKDRLEEAKNVLITYHAEGNADSEFVKAEIAEVKVTLEIELDIRSSRGRI</sequence>
<feature type="transmembrane region" description="Helical" evidence="6">
    <location>
        <begin position="175"/>
        <end position="196"/>
    </location>
</feature>
<dbReference type="EMBL" id="MU859168">
    <property type="protein sequence ID" value="KAK3950736.1"/>
    <property type="molecule type" value="Genomic_DNA"/>
</dbReference>
<feature type="transmembrane region" description="Helical" evidence="6">
    <location>
        <begin position="85"/>
        <end position="103"/>
    </location>
</feature>
<dbReference type="PROSITE" id="PS50850">
    <property type="entry name" value="MFS"/>
    <property type="match status" value="1"/>
</dbReference>
<evidence type="ECO:0000256" key="6">
    <source>
        <dbReference type="SAM" id="Phobius"/>
    </source>
</evidence>
<proteinExistence type="inferred from homology"/>
<comment type="subcellular location">
    <subcellularLocation>
        <location evidence="1">Membrane</location>
        <topology evidence="1">Multi-pass membrane protein</topology>
    </subcellularLocation>
</comment>
<feature type="transmembrane region" description="Helical" evidence="6">
    <location>
        <begin position="147"/>
        <end position="169"/>
    </location>
</feature>
<organism evidence="8 9">
    <name type="scientific">Pseudoneurospora amorphoporcata</name>
    <dbReference type="NCBI Taxonomy" id="241081"/>
    <lineage>
        <taxon>Eukaryota</taxon>
        <taxon>Fungi</taxon>
        <taxon>Dikarya</taxon>
        <taxon>Ascomycota</taxon>
        <taxon>Pezizomycotina</taxon>
        <taxon>Sordariomycetes</taxon>
        <taxon>Sordariomycetidae</taxon>
        <taxon>Sordariales</taxon>
        <taxon>Sordariaceae</taxon>
        <taxon>Pseudoneurospora</taxon>
    </lineage>
</organism>
<evidence type="ECO:0000256" key="3">
    <source>
        <dbReference type="ARBA" id="ARBA00022692"/>
    </source>
</evidence>
<evidence type="ECO:0000259" key="7">
    <source>
        <dbReference type="PROSITE" id="PS50850"/>
    </source>
</evidence>
<keyword evidence="3 6" id="KW-0812">Transmembrane</keyword>
<evidence type="ECO:0000256" key="1">
    <source>
        <dbReference type="ARBA" id="ARBA00004141"/>
    </source>
</evidence>
<dbReference type="Pfam" id="PF00083">
    <property type="entry name" value="Sugar_tr"/>
    <property type="match status" value="1"/>
</dbReference>
<evidence type="ECO:0000313" key="9">
    <source>
        <dbReference type="Proteomes" id="UP001303222"/>
    </source>
</evidence>
<comment type="caution">
    <text evidence="8">The sequence shown here is derived from an EMBL/GenBank/DDBJ whole genome shotgun (WGS) entry which is preliminary data.</text>
</comment>
<dbReference type="SUPFAM" id="SSF103473">
    <property type="entry name" value="MFS general substrate transporter"/>
    <property type="match status" value="1"/>
</dbReference>
<name>A0AAN6SF59_9PEZI</name>
<dbReference type="GO" id="GO:0016020">
    <property type="term" value="C:membrane"/>
    <property type="evidence" value="ECO:0007669"/>
    <property type="project" value="UniProtKB-SubCell"/>
</dbReference>
<evidence type="ECO:0000256" key="2">
    <source>
        <dbReference type="ARBA" id="ARBA00010992"/>
    </source>
</evidence>
<dbReference type="InterPro" id="IPR020846">
    <property type="entry name" value="MFS_dom"/>
</dbReference>